<accession>A0A078S1J5</accession>
<comment type="caution">
    <text evidence="1">The sequence shown here is derived from an EMBL/GenBank/DDBJ whole genome shotgun (WGS) entry which is preliminary data.</text>
</comment>
<protein>
    <submittedName>
        <fullName evidence="1">Uncharacterized protein</fullName>
    </submittedName>
</protein>
<reference evidence="1 2" key="1">
    <citation type="submission" date="2014-04" db="EMBL/GenBank/DDBJ databases">
        <authorList>
            <person name="Sears C."/>
            <person name="Carroll K."/>
            <person name="Sack B.R."/>
            <person name="Qadri F."/>
            <person name="Myers L.L."/>
            <person name="Chung G.-T."/>
            <person name="Escheverria P."/>
            <person name="Fraser C.M."/>
            <person name="Sadzewicz L."/>
            <person name="Shefchek K.A."/>
            <person name="Tallon L."/>
            <person name="Das S.P."/>
            <person name="Daugherty S."/>
            <person name="Mongodin E.F."/>
        </authorList>
    </citation>
    <scope>NUCLEOTIDE SEQUENCE [LARGE SCALE GENOMIC DNA]</scope>
    <source>
        <strain evidence="1 2">3978 T3 ii</strain>
    </source>
</reference>
<sequence>MKHSSEKPLAPANYSRCFNNQCPKADNCLHRLAALRDTPEYPSIRIINPLCIPEDSSQCAYFQSTQKIHVAWGISHLLDEVPYKNLQPLKSQLIAHFGRGKYYRFYREESYLSPEDQNYIRRTFHQYNIPGEPAFDSYSEEYKW</sequence>
<dbReference type="PATRIC" id="fig|1339349.3.peg.1623"/>
<dbReference type="Pfam" id="PF19555">
    <property type="entry name" value="DUF6078"/>
    <property type="match status" value="1"/>
</dbReference>
<dbReference type="GeneID" id="99751463"/>
<proteinExistence type="predicted"/>
<dbReference type="RefSeq" id="WP_008663796.1">
    <property type="nucleotide sequence ID" value="NZ_JNHN01000168.1"/>
</dbReference>
<name>A0A078S1J5_BACUN</name>
<dbReference type="Proteomes" id="UP000028013">
    <property type="component" value="Unassembled WGS sequence"/>
</dbReference>
<organism evidence="1 2">
    <name type="scientific">Bacteroides uniformis str. 3978 T3 ii</name>
    <dbReference type="NCBI Taxonomy" id="1339349"/>
    <lineage>
        <taxon>Bacteria</taxon>
        <taxon>Pseudomonadati</taxon>
        <taxon>Bacteroidota</taxon>
        <taxon>Bacteroidia</taxon>
        <taxon>Bacteroidales</taxon>
        <taxon>Bacteroidaceae</taxon>
        <taxon>Bacteroides</taxon>
    </lineage>
</organism>
<dbReference type="EMBL" id="JNHN01000168">
    <property type="protein sequence ID" value="KDS51531.1"/>
    <property type="molecule type" value="Genomic_DNA"/>
</dbReference>
<dbReference type="InterPro" id="IPR045724">
    <property type="entry name" value="DUF6078"/>
</dbReference>
<evidence type="ECO:0000313" key="2">
    <source>
        <dbReference type="Proteomes" id="UP000028013"/>
    </source>
</evidence>
<gene>
    <name evidence="1" type="ORF">M094_0366</name>
</gene>
<dbReference type="AlphaFoldDB" id="A0A078S1J5"/>
<evidence type="ECO:0000313" key="1">
    <source>
        <dbReference type="EMBL" id="KDS51531.1"/>
    </source>
</evidence>